<dbReference type="GO" id="GO:0008201">
    <property type="term" value="F:heparin binding"/>
    <property type="evidence" value="ECO:0007669"/>
    <property type="project" value="TreeGrafter"/>
</dbReference>
<protein>
    <submittedName>
        <fullName evidence="12">Uncharacterized protein</fullName>
    </submittedName>
</protein>
<keyword evidence="4" id="KW-0597">Phosphoprotein</keyword>
<proteinExistence type="inferred from homology"/>
<dbReference type="PROSITE" id="PS01225">
    <property type="entry name" value="CTCK_2"/>
    <property type="match status" value="1"/>
</dbReference>
<evidence type="ECO:0000256" key="2">
    <source>
        <dbReference type="ARBA" id="ARBA00008125"/>
    </source>
</evidence>
<dbReference type="Pfam" id="PF00093">
    <property type="entry name" value="VWC"/>
    <property type="match status" value="1"/>
</dbReference>
<dbReference type="SMART" id="SM00041">
    <property type="entry name" value="CT"/>
    <property type="match status" value="1"/>
</dbReference>
<dbReference type="SMART" id="SM00121">
    <property type="entry name" value="IB"/>
    <property type="match status" value="1"/>
</dbReference>
<evidence type="ECO:0000256" key="8">
    <source>
        <dbReference type="SAM" id="SignalP"/>
    </source>
</evidence>
<evidence type="ECO:0000256" key="7">
    <source>
        <dbReference type="PROSITE-ProRule" id="PRU00039"/>
    </source>
</evidence>
<dbReference type="GO" id="GO:0030335">
    <property type="term" value="P:positive regulation of cell migration"/>
    <property type="evidence" value="ECO:0007669"/>
    <property type="project" value="TreeGrafter"/>
</dbReference>
<dbReference type="Proteomes" id="UP001153269">
    <property type="component" value="Unassembled WGS sequence"/>
</dbReference>
<dbReference type="GO" id="GO:0045597">
    <property type="term" value="P:positive regulation of cell differentiation"/>
    <property type="evidence" value="ECO:0007669"/>
    <property type="project" value="TreeGrafter"/>
</dbReference>
<dbReference type="PROSITE" id="PS51323">
    <property type="entry name" value="IGFBP_N_2"/>
    <property type="match status" value="1"/>
</dbReference>
<gene>
    <name evidence="12" type="ORF">PLEPLA_LOCUS25784</name>
</gene>
<dbReference type="SMART" id="SM00214">
    <property type="entry name" value="VWC"/>
    <property type="match status" value="1"/>
</dbReference>
<dbReference type="InterPro" id="IPR043973">
    <property type="entry name" value="TSP1_CCN"/>
</dbReference>
<dbReference type="SUPFAM" id="SSF57603">
    <property type="entry name" value="FnI-like domain"/>
    <property type="match status" value="1"/>
</dbReference>
<dbReference type="InterPro" id="IPR050941">
    <property type="entry name" value="CCN"/>
</dbReference>
<dbReference type="Pfam" id="PF00219">
    <property type="entry name" value="IGFBP"/>
    <property type="match status" value="1"/>
</dbReference>
<dbReference type="PROSITE" id="PS51257">
    <property type="entry name" value="PROKAR_LIPOPROTEIN"/>
    <property type="match status" value="1"/>
</dbReference>
<dbReference type="PANTHER" id="PTHR11348:SF18">
    <property type="entry name" value="CCN FAMILY MEMBER 1"/>
    <property type="match status" value="1"/>
</dbReference>
<dbReference type="GO" id="GO:0007165">
    <property type="term" value="P:signal transduction"/>
    <property type="evidence" value="ECO:0007669"/>
    <property type="project" value="InterPro"/>
</dbReference>
<evidence type="ECO:0000259" key="9">
    <source>
        <dbReference type="PROSITE" id="PS01225"/>
    </source>
</evidence>
<feature type="chain" id="PRO_5040221212" evidence="8">
    <location>
        <begin position="18"/>
        <end position="374"/>
    </location>
</feature>
<keyword evidence="6" id="KW-1015">Disulfide bond</keyword>
<keyword evidence="5 8" id="KW-0732">Signal</keyword>
<dbReference type="PANTHER" id="PTHR11348">
    <property type="entry name" value="CONNECTIVE TISSUE GROWTH FACTOR-RELATED"/>
    <property type="match status" value="1"/>
</dbReference>
<feature type="signal peptide" evidence="8">
    <location>
        <begin position="1"/>
        <end position="17"/>
    </location>
</feature>
<dbReference type="PROSITE" id="PS50184">
    <property type="entry name" value="VWFC_2"/>
    <property type="match status" value="1"/>
</dbReference>
<evidence type="ECO:0000259" key="11">
    <source>
        <dbReference type="PROSITE" id="PS51323"/>
    </source>
</evidence>
<dbReference type="EMBL" id="CADEAL010002068">
    <property type="protein sequence ID" value="CAB1437771.1"/>
    <property type="molecule type" value="Genomic_DNA"/>
</dbReference>
<dbReference type="InterPro" id="IPR001007">
    <property type="entry name" value="VWF_dom"/>
</dbReference>
<dbReference type="InterPro" id="IPR000867">
    <property type="entry name" value="IGFBP-like"/>
</dbReference>
<reference evidence="12" key="1">
    <citation type="submission" date="2020-03" db="EMBL/GenBank/DDBJ databases">
        <authorList>
            <person name="Weist P."/>
        </authorList>
    </citation>
    <scope>NUCLEOTIDE SEQUENCE</scope>
</reference>
<dbReference type="FunFam" id="2.10.70.10:FF:000015">
    <property type="entry name" value="CYR61 isoform 1"/>
    <property type="match status" value="1"/>
</dbReference>
<dbReference type="GO" id="GO:0007155">
    <property type="term" value="P:cell adhesion"/>
    <property type="evidence" value="ECO:0007669"/>
    <property type="project" value="TreeGrafter"/>
</dbReference>
<dbReference type="GO" id="GO:0005178">
    <property type="term" value="F:integrin binding"/>
    <property type="evidence" value="ECO:0007669"/>
    <property type="project" value="TreeGrafter"/>
</dbReference>
<organism evidence="12 13">
    <name type="scientific">Pleuronectes platessa</name>
    <name type="common">European plaice</name>
    <dbReference type="NCBI Taxonomy" id="8262"/>
    <lineage>
        <taxon>Eukaryota</taxon>
        <taxon>Metazoa</taxon>
        <taxon>Chordata</taxon>
        <taxon>Craniata</taxon>
        <taxon>Vertebrata</taxon>
        <taxon>Euteleostomi</taxon>
        <taxon>Actinopterygii</taxon>
        <taxon>Neopterygii</taxon>
        <taxon>Teleostei</taxon>
        <taxon>Neoteleostei</taxon>
        <taxon>Acanthomorphata</taxon>
        <taxon>Carangaria</taxon>
        <taxon>Pleuronectiformes</taxon>
        <taxon>Pleuronectoidei</taxon>
        <taxon>Pleuronectidae</taxon>
        <taxon>Pleuronectes</taxon>
    </lineage>
</organism>
<dbReference type="InterPro" id="IPR006207">
    <property type="entry name" value="Cys_knot_C"/>
</dbReference>
<dbReference type="InterPro" id="IPR006208">
    <property type="entry name" value="Glyco_hormone_CN"/>
</dbReference>
<dbReference type="PROSITE" id="PS01208">
    <property type="entry name" value="VWFC_1"/>
    <property type="match status" value="1"/>
</dbReference>
<evidence type="ECO:0000259" key="10">
    <source>
        <dbReference type="PROSITE" id="PS50184"/>
    </source>
</evidence>
<name>A0A9N7UTK4_PLEPL</name>
<dbReference type="SUPFAM" id="SSF57184">
    <property type="entry name" value="Growth factor receptor domain"/>
    <property type="match status" value="1"/>
</dbReference>
<dbReference type="AlphaFoldDB" id="A0A9N7UTK4"/>
<evidence type="ECO:0000256" key="6">
    <source>
        <dbReference type="ARBA" id="ARBA00023157"/>
    </source>
</evidence>
<dbReference type="Pfam" id="PF19035">
    <property type="entry name" value="TSP1_CCN"/>
    <property type="match status" value="1"/>
</dbReference>
<evidence type="ECO:0000256" key="3">
    <source>
        <dbReference type="ARBA" id="ARBA00022525"/>
    </source>
</evidence>
<feature type="domain" description="VWFC" evidence="10">
    <location>
        <begin position="91"/>
        <end position="157"/>
    </location>
</feature>
<comment type="subcellular location">
    <subcellularLocation>
        <location evidence="1">Secreted</location>
    </subcellularLocation>
</comment>
<dbReference type="GO" id="GO:0005615">
    <property type="term" value="C:extracellular space"/>
    <property type="evidence" value="ECO:0007669"/>
    <property type="project" value="TreeGrafter"/>
</dbReference>
<evidence type="ECO:0000313" key="12">
    <source>
        <dbReference type="EMBL" id="CAB1437771.1"/>
    </source>
</evidence>
<comment type="similarity">
    <text evidence="2">Belongs to the CCN family.</text>
</comment>
<evidence type="ECO:0000256" key="5">
    <source>
        <dbReference type="ARBA" id="ARBA00022729"/>
    </source>
</evidence>
<keyword evidence="3" id="KW-0964">Secreted</keyword>
<comment type="caution">
    <text evidence="12">The sequence shown here is derived from an EMBL/GenBank/DDBJ whole genome shotgun (WGS) entry which is preliminary data.</text>
</comment>
<comment type="caution">
    <text evidence="7">Lacks conserved residue(s) required for the propagation of feature annotation.</text>
</comment>
<dbReference type="GO" id="GO:0051240">
    <property type="term" value="P:positive regulation of multicellular organismal process"/>
    <property type="evidence" value="ECO:0007669"/>
    <property type="project" value="UniProtKB-ARBA"/>
</dbReference>
<evidence type="ECO:0000256" key="4">
    <source>
        <dbReference type="ARBA" id="ARBA00022553"/>
    </source>
</evidence>
<evidence type="ECO:0000313" key="13">
    <source>
        <dbReference type="Proteomes" id="UP001153269"/>
    </source>
</evidence>
<dbReference type="GO" id="GO:0031012">
    <property type="term" value="C:extracellular matrix"/>
    <property type="evidence" value="ECO:0007669"/>
    <property type="project" value="TreeGrafter"/>
</dbReference>
<dbReference type="Pfam" id="PF00007">
    <property type="entry name" value="Cys_knot"/>
    <property type="match status" value="1"/>
</dbReference>
<sequence>MMWKTFVEILCMTLVSASCPKECHCPLEVPTRAAGVSLMLDGCGCCRACVRQLFEDCSTSQPCDHTKGLECNFGGGYDSAKGICRAKSDGRTCEYNNKIYQNGEIFRLNCKHQCTCMDGAVGCVSLCPRELTLPKLGCAKPNRVKVPGRCCEQLVCPEEAKPEISLRKNHRRTDSKYRTSENDLTNQYEPAPVWRGESGLTAAFRSHPVSHISARGFKCVSHTTAWSACSKSSGTGVSTRLTNNNPQCKLMEETRICKVRPRRLKKGQKCNHVGKSGRRVKLSHAGCHSLKKFQPRYCGSCSQGLRCCRPHRTLTIPVSFRCQNGESFSRMVMMIQSCRCNCSARRDEKTPARRRLFNDITLEQHYATFLPSSL</sequence>
<dbReference type="Gene3D" id="2.10.70.10">
    <property type="entry name" value="Complement Module, domain 1"/>
    <property type="match status" value="1"/>
</dbReference>
<evidence type="ECO:0000256" key="1">
    <source>
        <dbReference type="ARBA" id="ARBA00004613"/>
    </source>
</evidence>
<dbReference type="InterPro" id="IPR009030">
    <property type="entry name" value="Growth_fac_rcpt_cys_sf"/>
</dbReference>
<feature type="domain" description="IGFBP N-terminal" evidence="11">
    <location>
        <begin position="15"/>
        <end position="87"/>
    </location>
</feature>
<keyword evidence="13" id="KW-1185">Reference proteome</keyword>
<accession>A0A9N7UTK4</accession>
<feature type="domain" description="CTCK" evidence="9">
    <location>
        <begin position="270"/>
        <end position="351"/>
    </location>
</feature>